<evidence type="ECO:0000259" key="6">
    <source>
        <dbReference type="Pfam" id="PF02656"/>
    </source>
</evidence>
<gene>
    <name evidence="7" type="ORF">PA3_25990</name>
</gene>
<organism evidence="7 8">
    <name type="scientific">Acinetobacter pittii</name>
    <name type="common">Acinetobacter genomosp. 3</name>
    <dbReference type="NCBI Taxonomy" id="48296"/>
    <lineage>
        <taxon>Bacteria</taxon>
        <taxon>Pseudomonadati</taxon>
        <taxon>Pseudomonadota</taxon>
        <taxon>Gammaproteobacteria</taxon>
        <taxon>Moraxellales</taxon>
        <taxon>Moraxellaceae</taxon>
        <taxon>Acinetobacter</taxon>
        <taxon>Acinetobacter calcoaceticus/baumannii complex</taxon>
    </lineage>
</organism>
<dbReference type="RefSeq" id="WP_141316263.1">
    <property type="nucleotide sequence ID" value="NZ_BJLJ01000010.1"/>
</dbReference>
<sequence>MIHTFIKWLLLKIGNEPDPRFSLANERTFLAWTRTALALLASAVALITVSEHYHQLKKAQQIFNVLAIASLIISSSALLRWYRVEIALRLKKPLPFPLMTPLLTLLTFLILFIFLF</sequence>
<name>A0A4Y3J8Y4_ACIPI</name>
<dbReference type="AlphaFoldDB" id="A0A4Y3J8Y4"/>
<keyword evidence="4 5" id="KW-0472">Membrane</keyword>
<comment type="caution">
    <text evidence="7">The sequence shown here is derived from an EMBL/GenBank/DDBJ whole genome shotgun (WGS) entry which is preliminary data.</text>
</comment>
<reference evidence="7 8" key="1">
    <citation type="submission" date="2019-06" db="EMBL/GenBank/DDBJ databases">
        <title>Whole genome shotgun sequence of Acinetobacter pittii NBRC 110514.</title>
        <authorList>
            <person name="Hosoyama A."/>
            <person name="Uohara A."/>
            <person name="Ohji S."/>
            <person name="Ichikawa N."/>
        </authorList>
    </citation>
    <scope>NUCLEOTIDE SEQUENCE [LARGE SCALE GENOMIC DNA]</scope>
    <source>
        <strain evidence="7 8">NBRC 110514</strain>
    </source>
</reference>
<evidence type="ECO:0000313" key="8">
    <source>
        <dbReference type="Proteomes" id="UP000317717"/>
    </source>
</evidence>
<evidence type="ECO:0000313" key="7">
    <source>
        <dbReference type="EMBL" id="GEA68441.1"/>
    </source>
</evidence>
<dbReference type="Proteomes" id="UP000317717">
    <property type="component" value="Unassembled WGS sequence"/>
</dbReference>
<dbReference type="InterPro" id="IPR003807">
    <property type="entry name" value="DUF202"/>
</dbReference>
<keyword evidence="2 5" id="KW-0812">Transmembrane</keyword>
<feature type="transmembrane region" description="Helical" evidence="5">
    <location>
        <begin position="94"/>
        <end position="115"/>
    </location>
</feature>
<comment type="subcellular location">
    <subcellularLocation>
        <location evidence="1">Endomembrane system</location>
        <topology evidence="1">Multi-pass membrane protein</topology>
    </subcellularLocation>
</comment>
<evidence type="ECO:0000256" key="3">
    <source>
        <dbReference type="ARBA" id="ARBA00022989"/>
    </source>
</evidence>
<evidence type="ECO:0000256" key="1">
    <source>
        <dbReference type="ARBA" id="ARBA00004127"/>
    </source>
</evidence>
<evidence type="ECO:0000256" key="2">
    <source>
        <dbReference type="ARBA" id="ARBA00022692"/>
    </source>
</evidence>
<proteinExistence type="predicted"/>
<feature type="transmembrane region" description="Helical" evidence="5">
    <location>
        <begin position="62"/>
        <end position="82"/>
    </location>
</feature>
<protein>
    <recommendedName>
        <fullName evidence="6">DUF202 domain-containing protein</fullName>
    </recommendedName>
</protein>
<accession>A0A4Y3J8Y4</accession>
<evidence type="ECO:0000256" key="4">
    <source>
        <dbReference type="ARBA" id="ARBA00023136"/>
    </source>
</evidence>
<evidence type="ECO:0000256" key="5">
    <source>
        <dbReference type="SAM" id="Phobius"/>
    </source>
</evidence>
<dbReference type="EMBL" id="BJLJ01000010">
    <property type="protein sequence ID" value="GEA68441.1"/>
    <property type="molecule type" value="Genomic_DNA"/>
</dbReference>
<feature type="transmembrane region" description="Helical" evidence="5">
    <location>
        <begin position="29"/>
        <end position="50"/>
    </location>
</feature>
<dbReference type="GO" id="GO:0012505">
    <property type="term" value="C:endomembrane system"/>
    <property type="evidence" value="ECO:0007669"/>
    <property type="project" value="UniProtKB-SubCell"/>
</dbReference>
<feature type="domain" description="DUF202" evidence="6">
    <location>
        <begin position="20"/>
        <end position="85"/>
    </location>
</feature>
<keyword evidence="3 5" id="KW-1133">Transmembrane helix</keyword>
<dbReference type="Pfam" id="PF02656">
    <property type="entry name" value="DUF202"/>
    <property type="match status" value="1"/>
</dbReference>